<dbReference type="EMBL" id="CP056041">
    <property type="protein sequence ID" value="QKZ19462.1"/>
    <property type="molecule type" value="Genomic_DNA"/>
</dbReference>
<sequence>MRTRTLLVVAAASACVLLPTTSAVAGTGPAPSPNKQNQTARSAAPSEAGNPLSTKAQAAGVCSDAYQIGATAYINRGGAHAASVKQFYSPRCKANYGYVWVWQSFRDKIKDYDVSTGVYSYARDEVVGQDWWNATNSQEFWSFPADTVSECTAAIGTLRAPGDPVAGQATTAKRC</sequence>
<name>A0A7H8T922_STRCX</name>
<dbReference type="Proteomes" id="UP000509418">
    <property type="component" value="Chromosome"/>
</dbReference>
<feature type="region of interest" description="Disordered" evidence="1">
    <location>
        <begin position="26"/>
        <end position="52"/>
    </location>
</feature>
<accession>A0A7H8T922</accession>
<protein>
    <recommendedName>
        <fullName evidence="5">DUF2690 domain-containing protein</fullName>
    </recommendedName>
</protein>
<dbReference type="PROSITE" id="PS51257">
    <property type="entry name" value="PROKAR_LIPOPROTEIN"/>
    <property type="match status" value="1"/>
</dbReference>
<reference evidence="3 4" key="1">
    <citation type="submission" date="2020-06" db="EMBL/GenBank/DDBJ databases">
        <title>Genome mining for natural products.</title>
        <authorList>
            <person name="Zhang B."/>
            <person name="Shi J."/>
            <person name="Ge H."/>
        </authorList>
    </citation>
    <scope>NUCLEOTIDE SEQUENCE [LARGE SCALE GENOMIC DNA]</scope>
    <source>
        <strain evidence="3 4">NA02069</strain>
    </source>
</reference>
<proteinExistence type="predicted"/>
<evidence type="ECO:0008006" key="5">
    <source>
        <dbReference type="Google" id="ProtNLM"/>
    </source>
</evidence>
<evidence type="ECO:0000256" key="2">
    <source>
        <dbReference type="SAM" id="SignalP"/>
    </source>
</evidence>
<organism evidence="3 4">
    <name type="scientific">Streptomyces chartreusis</name>
    <dbReference type="NCBI Taxonomy" id="1969"/>
    <lineage>
        <taxon>Bacteria</taxon>
        <taxon>Bacillati</taxon>
        <taxon>Actinomycetota</taxon>
        <taxon>Actinomycetes</taxon>
        <taxon>Kitasatosporales</taxon>
        <taxon>Streptomycetaceae</taxon>
        <taxon>Streptomyces</taxon>
    </lineage>
</organism>
<dbReference type="RefSeq" id="WP_107904128.1">
    <property type="nucleotide sequence ID" value="NZ_CBDRGH010000001.1"/>
</dbReference>
<dbReference type="AlphaFoldDB" id="A0A7H8T922"/>
<feature type="signal peptide" evidence="2">
    <location>
        <begin position="1"/>
        <end position="25"/>
    </location>
</feature>
<evidence type="ECO:0000313" key="3">
    <source>
        <dbReference type="EMBL" id="QKZ19462.1"/>
    </source>
</evidence>
<gene>
    <name evidence="3" type="ORF">HUT05_20085</name>
</gene>
<evidence type="ECO:0000313" key="4">
    <source>
        <dbReference type="Proteomes" id="UP000509418"/>
    </source>
</evidence>
<keyword evidence="4" id="KW-1185">Reference proteome</keyword>
<evidence type="ECO:0000256" key="1">
    <source>
        <dbReference type="SAM" id="MobiDB-lite"/>
    </source>
</evidence>
<feature type="chain" id="PRO_5029007131" description="DUF2690 domain-containing protein" evidence="2">
    <location>
        <begin position="26"/>
        <end position="175"/>
    </location>
</feature>
<keyword evidence="2" id="KW-0732">Signal</keyword>